<accession>A0A6C7EAK6</accession>
<feature type="compositionally biased region" description="Gly residues" evidence="1">
    <location>
        <begin position="274"/>
        <end position="291"/>
    </location>
</feature>
<dbReference type="Proteomes" id="UP000011863">
    <property type="component" value="Chromosome"/>
</dbReference>
<evidence type="ECO:0000313" key="2">
    <source>
        <dbReference type="EMBL" id="BAN03767.1"/>
    </source>
</evidence>
<feature type="compositionally biased region" description="Acidic residues" evidence="1">
    <location>
        <begin position="309"/>
        <end position="320"/>
    </location>
</feature>
<feature type="compositionally biased region" description="Basic and acidic residues" evidence="1">
    <location>
        <begin position="138"/>
        <end position="152"/>
    </location>
</feature>
<dbReference type="EMBL" id="AP012057">
    <property type="protein sequence ID" value="BAN03767.1"/>
    <property type="molecule type" value="Genomic_DNA"/>
</dbReference>
<feature type="compositionally biased region" description="Basic and acidic residues" evidence="1">
    <location>
        <begin position="513"/>
        <end position="523"/>
    </location>
</feature>
<name>A0A6C7EAK6_ILUCY</name>
<feature type="compositionally biased region" description="Basic and acidic residues" evidence="1">
    <location>
        <begin position="340"/>
        <end position="352"/>
    </location>
</feature>
<gene>
    <name evidence="2" type="ORF">YM304_34530</name>
</gene>
<feature type="compositionally biased region" description="Acidic residues" evidence="1">
    <location>
        <begin position="69"/>
        <end position="81"/>
    </location>
</feature>
<dbReference type="AlphaFoldDB" id="A0A6C7EAK6"/>
<dbReference type="KEGG" id="aym:YM304_34530"/>
<keyword evidence="3" id="KW-1185">Reference proteome</keyword>
<feature type="compositionally biased region" description="Basic and acidic residues" evidence="1">
    <location>
        <begin position="359"/>
        <end position="395"/>
    </location>
</feature>
<protein>
    <submittedName>
        <fullName evidence="2">Uncharacterized protein</fullName>
    </submittedName>
</protein>
<evidence type="ECO:0000313" key="3">
    <source>
        <dbReference type="Proteomes" id="UP000011863"/>
    </source>
</evidence>
<evidence type="ECO:0000256" key="1">
    <source>
        <dbReference type="SAM" id="MobiDB-lite"/>
    </source>
</evidence>
<feature type="compositionally biased region" description="Low complexity" evidence="1">
    <location>
        <begin position="264"/>
        <end position="273"/>
    </location>
</feature>
<feature type="region of interest" description="Disordered" evidence="1">
    <location>
        <begin position="262"/>
        <end position="320"/>
    </location>
</feature>
<proteinExistence type="predicted"/>
<organism evidence="2 3">
    <name type="scientific">Ilumatobacter coccineus (strain NBRC 103263 / KCTC 29153 / YM16-304)</name>
    <dbReference type="NCBI Taxonomy" id="1313172"/>
    <lineage>
        <taxon>Bacteria</taxon>
        <taxon>Bacillati</taxon>
        <taxon>Actinomycetota</taxon>
        <taxon>Acidimicrobiia</taxon>
        <taxon>Acidimicrobiales</taxon>
        <taxon>Ilumatobacteraceae</taxon>
        <taxon>Ilumatobacter</taxon>
    </lineage>
</organism>
<feature type="region of interest" description="Disordered" evidence="1">
    <location>
        <begin position="336"/>
        <end position="541"/>
    </location>
</feature>
<sequence>MPIRTVGVDAARSPRAELTDSIERPAVTDTRTPTNVEDDIPDDDAGSPDDAGPDEPAADTASAEPPQPDPDDEQTAADEQADERAGDDQVASDVAVDGPTDEPPPPDVPEAELPDGFDDEPSDDPADQFDRTGPAEAPIHDGSDRPEAHDFTPTDGVPDLVDPYDSVDTTNPWDGTTAGADDRWGQDSLTDIGVSYETMGDWNVYMDNSTGNTFTDYGDGSFEANVGGEILTGDAAADAFREFTDTRLLTDEKLERLQQTAYDDAPSSGTPSGAAGGAPSGPPGTGVGGDDAGSDDEPMGPPSSLAGGGDDDEIADFDGDGEITLTDKVVDIVGNLFKGPAREQAKQIDREMGGSGKETSTRGEQEQGAREEIDRQEKEEARKREEAEQEQADKEQDQDDGGSTDVGHPGWGDGNRGGVSIFDSLKNAPGRRDPRDPGNVDPADEGYGDGGGDAPSTSSDDLKQPAGPDPEPSGGGGQQPPPDPIDYGPDHVDPIGSGPYDDPFDSQFGTVSLEHDEAQHTEPIEMADDGIPDFEGIDLDG</sequence>
<feature type="compositionally biased region" description="Acidic residues" evidence="1">
    <location>
        <begin position="525"/>
        <end position="541"/>
    </location>
</feature>
<feature type="compositionally biased region" description="Acidic residues" evidence="1">
    <location>
        <begin position="36"/>
        <end position="57"/>
    </location>
</feature>
<feature type="region of interest" description="Disordered" evidence="1">
    <location>
        <begin position="1"/>
        <end position="187"/>
    </location>
</feature>
<feature type="compositionally biased region" description="Basic and acidic residues" evidence="1">
    <location>
        <begin position="12"/>
        <end position="23"/>
    </location>
</feature>
<reference evidence="2 3" key="1">
    <citation type="journal article" date="2013" name="Int. J. Syst. Evol. Microbiol.">
        <title>Ilumatobacter nonamiense sp. nov. and Ilumatobacter coccineum sp. nov., isolated from seashore sand.</title>
        <authorList>
            <person name="Matsumoto A."/>
            <person name="Kasai H."/>
            <person name="Matsuo Y."/>
            <person name="Shizuri Y."/>
            <person name="Ichikawa N."/>
            <person name="Fujita N."/>
            <person name="Omura S."/>
            <person name="Takahashi Y."/>
        </authorList>
    </citation>
    <scope>NUCLEOTIDE SEQUENCE [LARGE SCALE GENOMIC DNA]</scope>
    <source>
        <strain evidence="3">NBRC 103263 / KCTC 29153 / YM16-304</strain>
    </source>
</reference>
<feature type="compositionally biased region" description="Acidic residues" evidence="1">
    <location>
        <begin position="109"/>
        <end position="127"/>
    </location>
</feature>